<proteinExistence type="predicted"/>
<reference evidence="2" key="2">
    <citation type="submission" date="2022-10" db="EMBL/GenBank/DDBJ databases">
        <authorList>
            <consortium name="ENA_rothamsted_submissions"/>
            <consortium name="culmorum"/>
            <person name="King R."/>
        </authorList>
    </citation>
    <scope>NUCLEOTIDE SEQUENCE</scope>
</reference>
<sequence>MKSLVVLIFIFYLISYADLKTIAMKNSDTGCIARYLLNNNVISASDVKNFVIDDSAENCVEKINLANKEFFRQLSKKSTGDKKMDSCIIRTLERNNVTNLIFKEILMYHVKSGKEFQVLKDLKTIKKRFFETAELVCKHQDIFAPNINEKFDNLAMNNVDINDIYEFNEIKYCVQKFIVNNEVVKIDQNRVDIEPKNIDQEDLDELDCKEVVDDLYNTMDKDIEEILETSSSSQYVKTSCLVKKALDFNFLEKMFSYVFLIHSNLSKENKSLVRKRADETEPSVERYMMECIHLY</sequence>
<gene>
    <name evidence="2" type="ORF">CHIRRI_LOCUS6664</name>
</gene>
<keyword evidence="1" id="KW-0732">Signal</keyword>
<dbReference type="AlphaFoldDB" id="A0A9N9RUZ5"/>
<organism evidence="2 3">
    <name type="scientific">Chironomus riparius</name>
    <dbReference type="NCBI Taxonomy" id="315576"/>
    <lineage>
        <taxon>Eukaryota</taxon>
        <taxon>Metazoa</taxon>
        <taxon>Ecdysozoa</taxon>
        <taxon>Arthropoda</taxon>
        <taxon>Hexapoda</taxon>
        <taxon>Insecta</taxon>
        <taxon>Pterygota</taxon>
        <taxon>Neoptera</taxon>
        <taxon>Endopterygota</taxon>
        <taxon>Diptera</taxon>
        <taxon>Nematocera</taxon>
        <taxon>Chironomoidea</taxon>
        <taxon>Chironomidae</taxon>
        <taxon>Chironominae</taxon>
        <taxon>Chironomus</taxon>
    </lineage>
</organism>
<evidence type="ECO:0000313" key="2">
    <source>
        <dbReference type="EMBL" id="CAG9803768.1"/>
    </source>
</evidence>
<name>A0A9N9RUZ5_9DIPT</name>
<reference evidence="2" key="1">
    <citation type="submission" date="2022-01" db="EMBL/GenBank/DDBJ databases">
        <authorList>
            <person name="King R."/>
        </authorList>
    </citation>
    <scope>NUCLEOTIDE SEQUENCE</scope>
</reference>
<feature type="chain" id="PRO_5040169488" evidence="1">
    <location>
        <begin position="20"/>
        <end position="295"/>
    </location>
</feature>
<keyword evidence="3" id="KW-1185">Reference proteome</keyword>
<evidence type="ECO:0000313" key="3">
    <source>
        <dbReference type="Proteomes" id="UP001153620"/>
    </source>
</evidence>
<dbReference type="OrthoDB" id="7785052at2759"/>
<protein>
    <submittedName>
        <fullName evidence="2">Uncharacterized protein</fullName>
    </submittedName>
</protein>
<evidence type="ECO:0000256" key="1">
    <source>
        <dbReference type="SAM" id="SignalP"/>
    </source>
</evidence>
<dbReference type="Proteomes" id="UP001153620">
    <property type="component" value="Chromosome 2"/>
</dbReference>
<accession>A0A9N9RUZ5</accession>
<feature type="signal peptide" evidence="1">
    <location>
        <begin position="1"/>
        <end position="19"/>
    </location>
</feature>
<dbReference type="EMBL" id="OU895878">
    <property type="protein sequence ID" value="CAG9803768.1"/>
    <property type="molecule type" value="Genomic_DNA"/>
</dbReference>